<dbReference type="EMBL" id="JAACXV010013696">
    <property type="protein sequence ID" value="KAF7272789.1"/>
    <property type="molecule type" value="Genomic_DNA"/>
</dbReference>
<dbReference type="GO" id="GO:0042162">
    <property type="term" value="F:telomeric DNA binding"/>
    <property type="evidence" value="ECO:0007669"/>
    <property type="project" value="TreeGrafter"/>
</dbReference>
<dbReference type="InterPro" id="IPR005161">
    <property type="entry name" value="Ku_N"/>
</dbReference>
<evidence type="ECO:0000313" key="2">
    <source>
        <dbReference type="EMBL" id="KAF7272789.1"/>
    </source>
</evidence>
<dbReference type="PANTHER" id="PTHR12604">
    <property type="entry name" value="KU AUTOANTIGEN DNA HELICASE"/>
    <property type="match status" value="1"/>
</dbReference>
<dbReference type="GO" id="GO:0043564">
    <property type="term" value="C:Ku70:Ku80 complex"/>
    <property type="evidence" value="ECO:0007669"/>
    <property type="project" value="TreeGrafter"/>
</dbReference>
<protein>
    <recommendedName>
        <fullName evidence="1">Ku70/Ku80 N-terminal alpha/beta domain-containing protein</fullName>
    </recommendedName>
</protein>
<dbReference type="Gene3D" id="2.40.290.10">
    <property type="match status" value="1"/>
</dbReference>
<dbReference type="PANTHER" id="PTHR12604:SF2">
    <property type="entry name" value="X-RAY REPAIR CROSS-COMPLEMENTING PROTEIN 6"/>
    <property type="match status" value="1"/>
</dbReference>
<proteinExistence type="predicted"/>
<dbReference type="InterPro" id="IPR016194">
    <property type="entry name" value="SPOC-like_C_dom_sf"/>
</dbReference>
<accession>A0A834MCC2</accession>
<evidence type="ECO:0000313" key="3">
    <source>
        <dbReference type="Proteomes" id="UP000625711"/>
    </source>
</evidence>
<dbReference type="Gene3D" id="3.40.50.410">
    <property type="entry name" value="von Willebrand factor, type A domain"/>
    <property type="match status" value="1"/>
</dbReference>
<name>A0A834MCC2_RHYFE</name>
<dbReference type="GO" id="GO:0006303">
    <property type="term" value="P:double-strand break repair via nonhomologous end joining"/>
    <property type="evidence" value="ECO:0007669"/>
    <property type="project" value="TreeGrafter"/>
</dbReference>
<reference evidence="2" key="1">
    <citation type="submission" date="2020-08" db="EMBL/GenBank/DDBJ databases">
        <title>Genome sequencing and assembly of the red palm weevil Rhynchophorus ferrugineus.</title>
        <authorList>
            <person name="Dias G.B."/>
            <person name="Bergman C.M."/>
            <person name="Manee M."/>
        </authorList>
    </citation>
    <scope>NUCLEOTIDE SEQUENCE</scope>
    <source>
        <strain evidence="2">AA-2017</strain>
        <tissue evidence="2">Whole larva</tissue>
    </source>
</reference>
<dbReference type="SUPFAM" id="SSF100939">
    <property type="entry name" value="SPOC domain-like"/>
    <property type="match status" value="1"/>
</dbReference>
<dbReference type="GO" id="GO:0003690">
    <property type="term" value="F:double-stranded DNA binding"/>
    <property type="evidence" value="ECO:0007669"/>
    <property type="project" value="TreeGrafter"/>
</dbReference>
<dbReference type="OrthoDB" id="3249161at2759"/>
<gene>
    <name evidence="2" type="ORF">GWI33_014462</name>
</gene>
<feature type="domain" description="Ku70/Ku80 N-terminal alpha/beta" evidence="1">
    <location>
        <begin position="24"/>
        <end position="204"/>
    </location>
</feature>
<dbReference type="SUPFAM" id="SSF53300">
    <property type="entry name" value="vWA-like"/>
    <property type="match status" value="1"/>
</dbReference>
<comment type="caution">
    <text evidence="2">The sequence shown here is derived from an EMBL/GenBank/DDBJ whole genome shotgun (WGS) entry which is preliminary data.</text>
</comment>
<dbReference type="GO" id="GO:0000723">
    <property type="term" value="P:telomere maintenance"/>
    <property type="evidence" value="ECO:0007669"/>
    <property type="project" value="TreeGrafter"/>
</dbReference>
<keyword evidence="3" id="KW-1185">Reference proteome</keyword>
<dbReference type="InterPro" id="IPR036465">
    <property type="entry name" value="vWFA_dom_sf"/>
</dbReference>
<dbReference type="Proteomes" id="UP000625711">
    <property type="component" value="Unassembled WGS sequence"/>
</dbReference>
<dbReference type="AlphaFoldDB" id="A0A834MCC2"/>
<sequence>MADEDEYDEAPEESFTINFKPSFVIVIIDAHPSMFKTTKTADNSETHAFKDALTACYSIADSLIFSNRRTNYNQFGIILAAENDNINLIEIEGNLLDSIKILKEECSLSNEELKAKYERTSQIYLGKLFSLCKRKFKSINSVYYKRHLIYITNDDDPVSGDDHNKYVAINEAKTFEGNDIFFELITMRSDFDYTKFYNELFYSCSNIPPADIICPDKDGLEDKLKSIIVFRYTKLRTRFYPFSNEYSKYLKVLKVNFIKKAKLINNKRVSKDDWKPVKCVKKPNISGDSGQYKLTMGVGEDPFTFSAADVKELRSNDLPLGLHLQYVSNRQLSTGVLLNHTSILIVDPKEDLKYFDEFWQYCVNNDKVLVCIRKYQRISPIRFVELVPKFANNQRLFLIRDLPFCDEYAPSKPTVKHVLPSFDISEEKQQTIERLIDRLSFDYDPKTFRNLNYARKKAFVKSELLKQTEEDVEDIFANCSESIDHEIGEIADTIKSLFHLSEIKEKKQSGFGPFISEIK</sequence>
<evidence type="ECO:0000259" key="1">
    <source>
        <dbReference type="Pfam" id="PF03731"/>
    </source>
</evidence>
<organism evidence="2 3">
    <name type="scientific">Rhynchophorus ferrugineus</name>
    <name type="common">Red palm weevil</name>
    <name type="synonym">Curculio ferrugineus</name>
    <dbReference type="NCBI Taxonomy" id="354439"/>
    <lineage>
        <taxon>Eukaryota</taxon>
        <taxon>Metazoa</taxon>
        <taxon>Ecdysozoa</taxon>
        <taxon>Arthropoda</taxon>
        <taxon>Hexapoda</taxon>
        <taxon>Insecta</taxon>
        <taxon>Pterygota</taxon>
        <taxon>Neoptera</taxon>
        <taxon>Endopterygota</taxon>
        <taxon>Coleoptera</taxon>
        <taxon>Polyphaga</taxon>
        <taxon>Cucujiformia</taxon>
        <taxon>Curculionidae</taxon>
        <taxon>Dryophthorinae</taxon>
        <taxon>Rhynchophorus</taxon>
    </lineage>
</organism>
<dbReference type="Gene3D" id="1.10.1600.10">
    <property type="match status" value="1"/>
</dbReference>
<dbReference type="Pfam" id="PF03731">
    <property type="entry name" value="Ku_N"/>
    <property type="match status" value="1"/>
</dbReference>